<keyword evidence="2" id="KW-1185">Reference proteome</keyword>
<sequence>MRRLAKGPIFPEDPGMTLTSPPEVAVTKRRKKTNSIKRDKSHWSTCQLLIKKYKSQVDLVLVLVLPLDLDHGPVRVLGRDPVGEGDRHEILGERAEGATVAEVVYLLCNWKNVIDDGNYGYRVVTDFVFSDEHQWPKRYVLMSSFIGYIASFYDCVTSVFILGLTRRYIGYWSLDRITTLYSVLSPSPTVQLQDH</sequence>
<evidence type="ECO:0000313" key="2">
    <source>
        <dbReference type="Proteomes" id="UP001060085"/>
    </source>
</evidence>
<comment type="caution">
    <text evidence="1">The sequence shown here is derived from an EMBL/GenBank/DDBJ whole genome shotgun (WGS) entry which is preliminary data.</text>
</comment>
<accession>A0ACC0B8B2</accession>
<reference evidence="2" key="1">
    <citation type="journal article" date="2023" name="Nat. Plants">
        <title>Single-cell RNA sequencing provides a high-resolution roadmap for understanding the multicellular compartmentation of specialized metabolism.</title>
        <authorList>
            <person name="Sun S."/>
            <person name="Shen X."/>
            <person name="Li Y."/>
            <person name="Li Y."/>
            <person name="Wang S."/>
            <person name="Li R."/>
            <person name="Zhang H."/>
            <person name="Shen G."/>
            <person name="Guo B."/>
            <person name="Wei J."/>
            <person name="Xu J."/>
            <person name="St-Pierre B."/>
            <person name="Chen S."/>
            <person name="Sun C."/>
        </authorList>
    </citation>
    <scope>NUCLEOTIDE SEQUENCE [LARGE SCALE GENOMIC DNA]</scope>
</reference>
<dbReference type="Proteomes" id="UP001060085">
    <property type="component" value="Linkage Group LG04"/>
</dbReference>
<evidence type="ECO:0000313" key="1">
    <source>
        <dbReference type="EMBL" id="KAI5668815.1"/>
    </source>
</evidence>
<organism evidence="1 2">
    <name type="scientific">Catharanthus roseus</name>
    <name type="common">Madagascar periwinkle</name>
    <name type="synonym">Vinca rosea</name>
    <dbReference type="NCBI Taxonomy" id="4058"/>
    <lineage>
        <taxon>Eukaryota</taxon>
        <taxon>Viridiplantae</taxon>
        <taxon>Streptophyta</taxon>
        <taxon>Embryophyta</taxon>
        <taxon>Tracheophyta</taxon>
        <taxon>Spermatophyta</taxon>
        <taxon>Magnoliopsida</taxon>
        <taxon>eudicotyledons</taxon>
        <taxon>Gunneridae</taxon>
        <taxon>Pentapetalae</taxon>
        <taxon>asterids</taxon>
        <taxon>lamiids</taxon>
        <taxon>Gentianales</taxon>
        <taxon>Apocynaceae</taxon>
        <taxon>Rauvolfioideae</taxon>
        <taxon>Vinceae</taxon>
        <taxon>Catharanthinae</taxon>
        <taxon>Catharanthus</taxon>
    </lineage>
</organism>
<name>A0ACC0B8B2_CATRO</name>
<dbReference type="EMBL" id="CM044704">
    <property type="protein sequence ID" value="KAI5668815.1"/>
    <property type="molecule type" value="Genomic_DNA"/>
</dbReference>
<proteinExistence type="predicted"/>
<gene>
    <name evidence="1" type="ORF">M9H77_18668</name>
</gene>
<protein>
    <submittedName>
        <fullName evidence="1">Uncharacterized protein</fullName>
    </submittedName>
</protein>